<comment type="caution">
    <text evidence="3">The sequence shown here is derived from an EMBL/GenBank/DDBJ whole genome shotgun (WGS) entry which is preliminary data.</text>
</comment>
<evidence type="ECO:0000313" key="3">
    <source>
        <dbReference type="EMBL" id="GHO94372.1"/>
    </source>
</evidence>
<feature type="region of interest" description="Disordered" evidence="1">
    <location>
        <begin position="109"/>
        <end position="133"/>
    </location>
</feature>
<dbReference type="Proteomes" id="UP000597444">
    <property type="component" value="Unassembled WGS sequence"/>
</dbReference>
<accession>A0A8J3N1P0</accession>
<organism evidence="3 4">
    <name type="scientific">Reticulibacter mediterranei</name>
    <dbReference type="NCBI Taxonomy" id="2778369"/>
    <lineage>
        <taxon>Bacteria</taxon>
        <taxon>Bacillati</taxon>
        <taxon>Chloroflexota</taxon>
        <taxon>Ktedonobacteria</taxon>
        <taxon>Ktedonobacterales</taxon>
        <taxon>Reticulibacteraceae</taxon>
        <taxon>Reticulibacter</taxon>
    </lineage>
</organism>
<sequence length="242" mass="26374">MNGVASSSEAGKSQNAGLLAKVKPPRFNNWLLIVVAGLIVLWLSSGAFPLAWTRLMQMIGDWSTLQAASGNAMLAPFAILLLQVVCFLVAWAILVLVIVREVLASRDDSSQAQSSSPESSAAPPTPPSMQDAADAVTPLDTADATADEYIPFDMNAAIFELLPDQDETKPEEEEEELLTSAIVEEDAVFVYGDPLAGDLPEIFSYDTDLMRDVQDQREKVSLLLQADSMENRNEKEEEPEEK</sequence>
<evidence type="ECO:0000256" key="2">
    <source>
        <dbReference type="SAM" id="Phobius"/>
    </source>
</evidence>
<keyword evidence="4" id="KW-1185">Reference proteome</keyword>
<feature type="transmembrane region" description="Helical" evidence="2">
    <location>
        <begin position="72"/>
        <end position="99"/>
    </location>
</feature>
<name>A0A8J3N1P0_9CHLR</name>
<keyword evidence="2" id="KW-0472">Membrane</keyword>
<protein>
    <submittedName>
        <fullName evidence="3">Uncharacterized protein</fullName>
    </submittedName>
</protein>
<reference evidence="3" key="1">
    <citation type="submission" date="2020-10" db="EMBL/GenBank/DDBJ databases">
        <title>Taxonomic study of unclassified bacteria belonging to the class Ktedonobacteria.</title>
        <authorList>
            <person name="Yabe S."/>
            <person name="Wang C.M."/>
            <person name="Zheng Y."/>
            <person name="Sakai Y."/>
            <person name="Cavaletti L."/>
            <person name="Monciardini P."/>
            <person name="Donadio S."/>
        </authorList>
    </citation>
    <scope>NUCLEOTIDE SEQUENCE</scope>
    <source>
        <strain evidence="3">ID150040</strain>
    </source>
</reference>
<feature type="region of interest" description="Disordered" evidence="1">
    <location>
        <begin position="222"/>
        <end position="242"/>
    </location>
</feature>
<keyword evidence="2" id="KW-1133">Transmembrane helix</keyword>
<evidence type="ECO:0000256" key="1">
    <source>
        <dbReference type="SAM" id="MobiDB-lite"/>
    </source>
</evidence>
<dbReference type="EMBL" id="BNJK01000001">
    <property type="protein sequence ID" value="GHO94372.1"/>
    <property type="molecule type" value="Genomic_DNA"/>
</dbReference>
<gene>
    <name evidence="3" type="ORF">KSF_044200</name>
</gene>
<evidence type="ECO:0000313" key="4">
    <source>
        <dbReference type="Proteomes" id="UP000597444"/>
    </source>
</evidence>
<feature type="compositionally biased region" description="Low complexity" evidence="1">
    <location>
        <begin position="110"/>
        <end position="122"/>
    </location>
</feature>
<dbReference type="RefSeq" id="WP_220205115.1">
    <property type="nucleotide sequence ID" value="NZ_BNJK01000001.1"/>
</dbReference>
<keyword evidence="2" id="KW-0812">Transmembrane</keyword>
<dbReference type="AlphaFoldDB" id="A0A8J3N1P0"/>
<proteinExistence type="predicted"/>
<feature type="transmembrane region" description="Helical" evidence="2">
    <location>
        <begin position="30"/>
        <end position="52"/>
    </location>
</feature>